<organism>
    <name type="scientific">Ixodes scapularis</name>
    <name type="common">Black-legged tick</name>
    <name type="synonym">Deer tick</name>
    <dbReference type="NCBI Taxonomy" id="6945"/>
    <lineage>
        <taxon>Eukaryota</taxon>
        <taxon>Metazoa</taxon>
        <taxon>Ecdysozoa</taxon>
        <taxon>Arthropoda</taxon>
        <taxon>Chelicerata</taxon>
        <taxon>Arachnida</taxon>
        <taxon>Acari</taxon>
        <taxon>Parasitiformes</taxon>
        <taxon>Ixodida</taxon>
        <taxon>Ixodoidea</taxon>
        <taxon>Ixodidae</taxon>
        <taxon>Ixodinae</taxon>
        <taxon>Ixodes</taxon>
    </lineage>
</organism>
<dbReference type="EMBL" id="DS766261">
    <property type="protein sequence ID" value="EEC08887.1"/>
    <property type="molecule type" value="Genomic_DNA"/>
</dbReference>
<reference evidence="4" key="2">
    <citation type="submission" date="2020-05" db="UniProtKB">
        <authorList>
            <consortium name="EnsemblMetazoa"/>
        </authorList>
    </citation>
    <scope>IDENTIFICATION</scope>
    <source>
        <strain evidence="4">wikel</strain>
    </source>
</reference>
<dbReference type="VEuPathDB" id="VectorBase:ISCI018668"/>
<dbReference type="EnsemblMetazoa" id="ISCW018668-RA">
    <property type="protein sequence ID" value="ISCW018668-PA"/>
    <property type="gene ID" value="ISCW018668"/>
</dbReference>
<accession>B7PQK8</accession>
<evidence type="ECO:0000313" key="5">
    <source>
        <dbReference type="Proteomes" id="UP000001555"/>
    </source>
</evidence>
<feature type="domain" description="Core Histone H2A/H2B/H3" evidence="2">
    <location>
        <begin position="3"/>
        <end position="66"/>
    </location>
</feature>
<dbReference type="GO" id="GO:0003677">
    <property type="term" value="F:DNA binding"/>
    <property type="evidence" value="ECO:0007669"/>
    <property type="project" value="InterPro"/>
</dbReference>
<dbReference type="EMBL" id="ABJB010247761">
    <property type="status" value="NOT_ANNOTATED_CDS"/>
    <property type="molecule type" value="Genomic_DNA"/>
</dbReference>
<dbReference type="VEuPathDB" id="VectorBase:ISCW018668"/>
<dbReference type="GO" id="GO:0000786">
    <property type="term" value="C:nucleosome"/>
    <property type="evidence" value="ECO:0007669"/>
    <property type="project" value="InterPro"/>
</dbReference>
<dbReference type="Proteomes" id="UP000001555">
    <property type="component" value="Unassembled WGS sequence"/>
</dbReference>
<dbReference type="GO" id="GO:0030527">
    <property type="term" value="F:structural constituent of chromatin"/>
    <property type="evidence" value="ECO:0007669"/>
    <property type="project" value="InterPro"/>
</dbReference>
<dbReference type="Pfam" id="PF00125">
    <property type="entry name" value="Histone"/>
    <property type="match status" value="1"/>
</dbReference>
<keyword evidence="5" id="KW-1185">Reference proteome</keyword>
<reference evidence="3 5" key="1">
    <citation type="submission" date="2008-03" db="EMBL/GenBank/DDBJ databases">
        <title>Annotation of Ixodes scapularis.</title>
        <authorList>
            <consortium name="Ixodes scapularis Genome Project Consortium"/>
            <person name="Caler E."/>
            <person name="Hannick L.I."/>
            <person name="Bidwell S."/>
            <person name="Joardar V."/>
            <person name="Thiagarajan M."/>
            <person name="Amedeo P."/>
            <person name="Galinsky K.J."/>
            <person name="Schobel S."/>
            <person name="Inman J."/>
            <person name="Hostetler J."/>
            <person name="Miller J."/>
            <person name="Hammond M."/>
            <person name="Megy K."/>
            <person name="Lawson D."/>
            <person name="Kodira C."/>
            <person name="Sutton G."/>
            <person name="Meyer J."/>
            <person name="Hill C.A."/>
            <person name="Birren B."/>
            <person name="Nene V."/>
            <person name="Collins F."/>
            <person name="Alarcon-Chaidez F."/>
            <person name="Wikel S."/>
            <person name="Strausberg R."/>
        </authorList>
    </citation>
    <scope>NUCLEOTIDE SEQUENCE [LARGE SCALE GENOMIC DNA]</scope>
    <source>
        <strain evidence="5">Wikel</strain>
        <strain evidence="3">Wikel colony</strain>
    </source>
</reference>
<dbReference type="VEuPathDB" id="VectorBase:ISCP_010434"/>
<evidence type="ECO:0000259" key="2">
    <source>
        <dbReference type="Pfam" id="PF00125"/>
    </source>
</evidence>
<dbReference type="STRING" id="6945.B7PQK8"/>
<evidence type="ECO:0000313" key="3">
    <source>
        <dbReference type="EMBL" id="EEC08887.1"/>
    </source>
</evidence>
<dbReference type="InterPro" id="IPR009072">
    <property type="entry name" value="Histone-fold"/>
</dbReference>
<dbReference type="InParanoid" id="B7PQK8"/>
<dbReference type="CDD" id="cd22910">
    <property type="entry name" value="HFD_H2B"/>
    <property type="match status" value="1"/>
</dbReference>
<dbReference type="PaxDb" id="6945-B7PQK8"/>
<dbReference type="HOGENOM" id="CLU_075666_3_2_1"/>
<dbReference type="PRINTS" id="PR00621">
    <property type="entry name" value="HISTONEH2B"/>
</dbReference>
<sequence>MRKESFSVYIYKVLKQVYFKTGVSSKAMSFKNNFVNDILERIAAESSRLAHYNKLSAIRSQDIQTAKV</sequence>
<gene>
    <name evidence="3" type="ORF">IscW_ISCW018668</name>
</gene>
<name>B7PQK8_IXOSC</name>
<proteinExistence type="inferred from homology"/>
<dbReference type="GO" id="GO:0046982">
    <property type="term" value="F:protein heterodimerization activity"/>
    <property type="evidence" value="ECO:0007669"/>
    <property type="project" value="InterPro"/>
</dbReference>
<comment type="similarity">
    <text evidence="1">Belongs to the histone H2B family.</text>
</comment>
<dbReference type="SUPFAM" id="SSF47113">
    <property type="entry name" value="Histone-fold"/>
    <property type="match status" value="1"/>
</dbReference>
<dbReference type="Gene3D" id="1.10.20.10">
    <property type="entry name" value="Histone, subunit A"/>
    <property type="match status" value="1"/>
</dbReference>
<protein>
    <submittedName>
        <fullName evidence="3 4">Histone H2B, putative</fullName>
    </submittedName>
</protein>
<dbReference type="InterPro" id="IPR007125">
    <property type="entry name" value="H2A/H2B/H3"/>
</dbReference>
<dbReference type="InterPro" id="IPR000558">
    <property type="entry name" value="Histone_H2B"/>
</dbReference>
<evidence type="ECO:0000313" key="4">
    <source>
        <dbReference type="EnsemblMetazoa" id="ISCW018668-PA"/>
    </source>
</evidence>
<evidence type="ECO:0000256" key="1">
    <source>
        <dbReference type="ARBA" id="ARBA00006846"/>
    </source>
</evidence>
<dbReference type="SMART" id="SM00427">
    <property type="entry name" value="H2B"/>
    <property type="match status" value="1"/>
</dbReference>
<dbReference type="AlphaFoldDB" id="B7PQK8"/>
<dbReference type="PANTHER" id="PTHR23428">
    <property type="entry name" value="HISTONE H2B"/>
    <property type="match status" value="1"/>
</dbReference>